<evidence type="ECO:0000256" key="1">
    <source>
        <dbReference type="ARBA" id="ARBA00023015"/>
    </source>
</evidence>
<dbReference type="GO" id="GO:0043565">
    <property type="term" value="F:sequence-specific DNA binding"/>
    <property type="evidence" value="ECO:0007669"/>
    <property type="project" value="InterPro"/>
</dbReference>
<dbReference type="InterPro" id="IPR011991">
    <property type="entry name" value="ArsR-like_HTH"/>
</dbReference>
<dbReference type="GO" id="GO:0043201">
    <property type="term" value="P:response to L-leucine"/>
    <property type="evidence" value="ECO:0007669"/>
    <property type="project" value="TreeGrafter"/>
</dbReference>
<sequence>MAKIDEKDRQILRELARDGRISNLDLAERVALSPSATLRRVQALEAGGVIAGYRAVLDPLAMGVGFIAYITVGLGLHTKASQLAFEAAVAKAAEVVECHNITGTVEYLLRVEVPDLVAYKRFHTDVLGALPQVATITTFVVMGSPKDMRA</sequence>
<dbReference type="InterPro" id="IPR019885">
    <property type="entry name" value="Tscrpt_reg_HTH_AsnC-type_CS"/>
</dbReference>
<dbReference type="EMBL" id="CP078073">
    <property type="protein sequence ID" value="QXL89362.1"/>
    <property type="molecule type" value="Genomic_DNA"/>
</dbReference>
<dbReference type="SUPFAM" id="SSF54909">
    <property type="entry name" value="Dimeric alpha+beta barrel"/>
    <property type="match status" value="1"/>
</dbReference>
<dbReference type="Pfam" id="PF13412">
    <property type="entry name" value="HTH_24"/>
    <property type="match status" value="1"/>
</dbReference>
<keyword evidence="8" id="KW-1185">Reference proteome</keyword>
<reference evidence="7 8" key="1">
    <citation type="submission" date="2021-07" db="EMBL/GenBank/DDBJ databases">
        <title>Karlodiniumbacter phycospheric gen. nov., sp. nov., a phycosphere bacterium isolated from karlodinium veneficum.</title>
        <authorList>
            <person name="Peng Y."/>
            <person name="Jiang L."/>
            <person name="Lee J."/>
        </authorList>
    </citation>
    <scope>NUCLEOTIDE SEQUENCE</scope>
    <source>
        <strain evidence="7 8">N5</strain>
    </source>
</reference>
<dbReference type="InterPro" id="IPR036390">
    <property type="entry name" value="WH_DNA-bd_sf"/>
</dbReference>
<proteinExistence type="predicted"/>
<evidence type="ECO:0000256" key="3">
    <source>
        <dbReference type="ARBA" id="ARBA00023159"/>
    </source>
</evidence>
<dbReference type="InterPro" id="IPR011008">
    <property type="entry name" value="Dimeric_a/b-barrel"/>
</dbReference>
<evidence type="ECO:0000256" key="2">
    <source>
        <dbReference type="ARBA" id="ARBA00023125"/>
    </source>
</evidence>
<dbReference type="InterPro" id="IPR000485">
    <property type="entry name" value="AsnC-type_HTH_dom"/>
</dbReference>
<name>A0A975YHB9_9RHOB</name>
<dbReference type="Pfam" id="PF01037">
    <property type="entry name" value="AsnC_trans_reg"/>
    <property type="match status" value="1"/>
</dbReference>
<evidence type="ECO:0000313" key="8">
    <source>
        <dbReference type="Proteomes" id="UP000693972"/>
    </source>
</evidence>
<dbReference type="PANTHER" id="PTHR30154">
    <property type="entry name" value="LEUCINE-RESPONSIVE REGULATORY PROTEIN"/>
    <property type="match status" value="1"/>
</dbReference>
<dbReference type="GO" id="GO:0006355">
    <property type="term" value="P:regulation of DNA-templated transcription"/>
    <property type="evidence" value="ECO:0007669"/>
    <property type="project" value="UniProtKB-ARBA"/>
</dbReference>
<evidence type="ECO:0000259" key="5">
    <source>
        <dbReference type="PROSITE" id="PS50956"/>
    </source>
</evidence>
<gene>
    <name evidence="6" type="ORF">KUL25_07590</name>
    <name evidence="7" type="ORF">KUL25_07595</name>
</gene>
<dbReference type="InterPro" id="IPR019887">
    <property type="entry name" value="Tscrpt_reg_AsnC/Lrp_C"/>
</dbReference>
<dbReference type="PRINTS" id="PR00033">
    <property type="entry name" value="HTHASNC"/>
</dbReference>
<dbReference type="PROSITE" id="PS00519">
    <property type="entry name" value="HTH_ASNC_1"/>
    <property type="match status" value="1"/>
</dbReference>
<dbReference type="InterPro" id="IPR036388">
    <property type="entry name" value="WH-like_DNA-bd_sf"/>
</dbReference>
<dbReference type="PROSITE" id="PS50956">
    <property type="entry name" value="HTH_ASNC_2"/>
    <property type="match status" value="1"/>
</dbReference>
<evidence type="ECO:0000313" key="6">
    <source>
        <dbReference type="EMBL" id="MBY4892626.1"/>
    </source>
</evidence>
<dbReference type="Gene3D" id="1.10.10.10">
    <property type="entry name" value="Winged helix-like DNA-binding domain superfamily/Winged helix DNA-binding domain"/>
    <property type="match status" value="1"/>
</dbReference>
<dbReference type="EMBL" id="JAIMBW010000001">
    <property type="protein sequence ID" value="MBY4892626.1"/>
    <property type="molecule type" value="Genomic_DNA"/>
</dbReference>
<keyword evidence="2" id="KW-0238">DNA-binding</keyword>
<dbReference type="RefSeq" id="WP_257892405.1">
    <property type="nucleotide sequence ID" value="NZ_JAIMBW010000001.1"/>
</dbReference>
<evidence type="ECO:0000313" key="7">
    <source>
        <dbReference type="EMBL" id="QXL89362.1"/>
    </source>
</evidence>
<dbReference type="Proteomes" id="UP000693972">
    <property type="component" value="Unassembled WGS sequence"/>
</dbReference>
<dbReference type="GO" id="GO:0005829">
    <property type="term" value="C:cytosol"/>
    <property type="evidence" value="ECO:0007669"/>
    <property type="project" value="TreeGrafter"/>
</dbReference>
<dbReference type="SMART" id="SM00344">
    <property type="entry name" value="HTH_ASNC"/>
    <property type="match status" value="1"/>
</dbReference>
<dbReference type="CDD" id="cd00090">
    <property type="entry name" value="HTH_ARSR"/>
    <property type="match status" value="1"/>
</dbReference>
<dbReference type="InterPro" id="IPR019888">
    <property type="entry name" value="Tscrpt_reg_AsnC-like"/>
</dbReference>
<protein>
    <submittedName>
        <fullName evidence="7">Lrp/AsnC family transcriptional regulator</fullName>
    </submittedName>
</protein>
<dbReference type="GO" id="GO:0006524">
    <property type="term" value="P:alanine catabolic process"/>
    <property type="evidence" value="ECO:0007669"/>
    <property type="project" value="TreeGrafter"/>
</dbReference>
<keyword evidence="1" id="KW-0805">Transcription regulation</keyword>
<dbReference type="Gene3D" id="3.30.70.920">
    <property type="match status" value="1"/>
</dbReference>
<evidence type="ECO:0000256" key="4">
    <source>
        <dbReference type="ARBA" id="ARBA00023163"/>
    </source>
</evidence>
<dbReference type="PANTHER" id="PTHR30154:SF0">
    <property type="entry name" value="LEUCINE-RESPONSIVE REGULATORY PROTEIN"/>
    <property type="match status" value="1"/>
</dbReference>
<dbReference type="AlphaFoldDB" id="A0A975YHB9"/>
<keyword evidence="4" id="KW-0804">Transcription</keyword>
<keyword evidence="3" id="KW-0010">Activator</keyword>
<feature type="domain" description="HTH asnC-type" evidence="5">
    <location>
        <begin position="4"/>
        <end position="65"/>
    </location>
</feature>
<accession>A0A975YHB9</accession>
<dbReference type="SUPFAM" id="SSF46785">
    <property type="entry name" value="Winged helix' DNA-binding domain"/>
    <property type="match status" value="1"/>
</dbReference>
<organism evidence="7">
    <name type="scientific">Gymnodinialimonas phycosphaerae</name>
    <dbReference type="NCBI Taxonomy" id="2841589"/>
    <lineage>
        <taxon>Bacteria</taxon>
        <taxon>Pseudomonadati</taxon>
        <taxon>Pseudomonadota</taxon>
        <taxon>Alphaproteobacteria</taxon>
        <taxon>Rhodobacterales</taxon>
        <taxon>Paracoccaceae</taxon>
        <taxon>Gymnodinialimonas</taxon>
    </lineage>
</organism>